<accession>A0A2K4MUU4</accession>
<gene>
    <name evidence="3" type="ORF">C2134_00510</name>
</gene>
<dbReference type="PANTHER" id="PTHR34606">
    <property type="entry name" value="BON DOMAIN-CONTAINING PROTEIN"/>
    <property type="match status" value="1"/>
</dbReference>
<reference evidence="3 4" key="1">
    <citation type="submission" date="2018-01" db="EMBL/GenBank/DDBJ databases">
        <title>Genomic Sequence of Chromobacterium MWU13-2610 from wild cranberry bogs within the Cape Cod National Seashore.</title>
        <authorList>
            <person name="O'Hara-Hanley K."/>
            <person name="Soby S."/>
            <person name="Harrison A."/>
        </authorList>
    </citation>
    <scope>NUCLEOTIDE SEQUENCE [LARGE SCALE GENOMIC DNA]</scope>
    <source>
        <strain evidence="3 4">MWU13-2610</strain>
    </source>
</reference>
<dbReference type="PANTHER" id="PTHR34606:SF15">
    <property type="entry name" value="BON DOMAIN-CONTAINING PROTEIN"/>
    <property type="match status" value="1"/>
</dbReference>
<keyword evidence="1" id="KW-0732">Signal</keyword>
<organism evidence="3 4">
    <name type="scientific">Chromobacterium sinusclupearum</name>
    <dbReference type="NCBI Taxonomy" id="2077146"/>
    <lineage>
        <taxon>Bacteria</taxon>
        <taxon>Pseudomonadati</taxon>
        <taxon>Pseudomonadota</taxon>
        <taxon>Betaproteobacteria</taxon>
        <taxon>Neisseriales</taxon>
        <taxon>Chromobacteriaceae</taxon>
        <taxon>Chromobacterium</taxon>
    </lineage>
</organism>
<dbReference type="PROSITE" id="PS50914">
    <property type="entry name" value="BON"/>
    <property type="match status" value="1"/>
</dbReference>
<dbReference type="InterPro" id="IPR051686">
    <property type="entry name" value="Lipoprotein_DolP"/>
</dbReference>
<dbReference type="EMBL" id="PPTF01000002">
    <property type="protein sequence ID" value="POB00586.1"/>
    <property type="molecule type" value="Genomic_DNA"/>
</dbReference>
<dbReference type="InterPro" id="IPR007055">
    <property type="entry name" value="BON_dom"/>
</dbReference>
<evidence type="ECO:0000313" key="4">
    <source>
        <dbReference type="Proteomes" id="UP000236416"/>
    </source>
</evidence>
<dbReference type="Gene3D" id="3.30.1340.30">
    <property type="match status" value="1"/>
</dbReference>
<name>A0A2K4MUU4_9NEIS</name>
<comment type="caution">
    <text evidence="3">The sequence shown here is derived from an EMBL/GenBank/DDBJ whole genome shotgun (WGS) entry which is preliminary data.</text>
</comment>
<dbReference type="RefSeq" id="WP_103316626.1">
    <property type="nucleotide sequence ID" value="NZ_PPTF01000002.1"/>
</dbReference>
<feature type="chain" id="PRO_5014381209" evidence="1">
    <location>
        <begin position="25"/>
        <end position="105"/>
    </location>
</feature>
<dbReference type="Pfam" id="PF04972">
    <property type="entry name" value="BON"/>
    <property type="match status" value="1"/>
</dbReference>
<evidence type="ECO:0000259" key="2">
    <source>
        <dbReference type="PROSITE" id="PS50914"/>
    </source>
</evidence>
<evidence type="ECO:0000313" key="3">
    <source>
        <dbReference type="EMBL" id="POB00586.1"/>
    </source>
</evidence>
<dbReference type="Proteomes" id="UP000236416">
    <property type="component" value="Unassembled WGS sequence"/>
</dbReference>
<evidence type="ECO:0000256" key="1">
    <source>
        <dbReference type="SAM" id="SignalP"/>
    </source>
</evidence>
<protein>
    <submittedName>
        <fullName evidence="3">Transporter</fullName>
    </submittedName>
</protein>
<sequence>MKHLASRTLLLAALAVSGTFAVQAAYADAAAAVAAPTDAELAVSVKQALDADQELKALDLKVSSSKAEVTIEGPMTDDQQMFKAGQIAEKVPGVKFVINKMEQKS</sequence>
<feature type="domain" description="BON" evidence="2">
    <location>
        <begin position="37"/>
        <end position="105"/>
    </location>
</feature>
<keyword evidence="4" id="KW-1185">Reference proteome</keyword>
<dbReference type="AlphaFoldDB" id="A0A2K4MUU4"/>
<feature type="signal peptide" evidence="1">
    <location>
        <begin position="1"/>
        <end position="24"/>
    </location>
</feature>
<proteinExistence type="predicted"/>